<dbReference type="EMBL" id="JBAMMX010000028">
    <property type="protein sequence ID" value="KAK6912073.1"/>
    <property type="molecule type" value="Genomic_DNA"/>
</dbReference>
<keyword evidence="2" id="KW-1185">Reference proteome</keyword>
<organism evidence="1 2">
    <name type="scientific">Dillenia turbinata</name>
    <dbReference type="NCBI Taxonomy" id="194707"/>
    <lineage>
        <taxon>Eukaryota</taxon>
        <taxon>Viridiplantae</taxon>
        <taxon>Streptophyta</taxon>
        <taxon>Embryophyta</taxon>
        <taxon>Tracheophyta</taxon>
        <taxon>Spermatophyta</taxon>
        <taxon>Magnoliopsida</taxon>
        <taxon>eudicotyledons</taxon>
        <taxon>Gunneridae</taxon>
        <taxon>Pentapetalae</taxon>
        <taxon>Dilleniales</taxon>
        <taxon>Dilleniaceae</taxon>
        <taxon>Dillenia</taxon>
    </lineage>
</organism>
<comment type="caution">
    <text evidence="1">The sequence shown here is derived from an EMBL/GenBank/DDBJ whole genome shotgun (WGS) entry which is preliminary data.</text>
</comment>
<gene>
    <name evidence="1" type="ORF">RJ641_024166</name>
</gene>
<dbReference type="Proteomes" id="UP001370490">
    <property type="component" value="Unassembled WGS sequence"/>
</dbReference>
<evidence type="ECO:0000313" key="1">
    <source>
        <dbReference type="EMBL" id="KAK6912073.1"/>
    </source>
</evidence>
<protein>
    <submittedName>
        <fullName evidence="1">Uncharacterized protein</fullName>
    </submittedName>
</protein>
<accession>A0AAN8UK28</accession>
<evidence type="ECO:0000313" key="2">
    <source>
        <dbReference type="Proteomes" id="UP001370490"/>
    </source>
</evidence>
<proteinExistence type="predicted"/>
<sequence>MCILKPFVLKRRQGRRELQHLLKQAKKIILGIVRRIFGSCPLGSFVDWDMDIRGDVLAFGCGKIIITLYGYIEFTWKLPGRCDVTASHGKYVNIKPENQH</sequence>
<reference evidence="1 2" key="1">
    <citation type="submission" date="2023-12" db="EMBL/GenBank/DDBJ databases">
        <title>A high-quality genome assembly for Dillenia turbinata (Dilleniales).</title>
        <authorList>
            <person name="Chanderbali A."/>
        </authorList>
    </citation>
    <scope>NUCLEOTIDE SEQUENCE [LARGE SCALE GENOMIC DNA]</scope>
    <source>
        <strain evidence="1">LSX21</strain>
        <tissue evidence="1">Leaf</tissue>
    </source>
</reference>
<name>A0AAN8UK28_9MAGN</name>
<dbReference type="AlphaFoldDB" id="A0AAN8UK28"/>